<feature type="signal peptide" evidence="3">
    <location>
        <begin position="1"/>
        <end position="26"/>
    </location>
</feature>
<feature type="region of interest" description="Disordered" evidence="2">
    <location>
        <begin position="121"/>
        <end position="140"/>
    </location>
</feature>
<feature type="compositionally biased region" description="Basic and acidic residues" evidence="2">
    <location>
        <begin position="130"/>
        <end position="140"/>
    </location>
</feature>
<reference evidence="4 5" key="1">
    <citation type="submission" date="2014-07" db="EMBL/GenBank/DDBJ databases">
        <title>Draft genome sequence of Thalassospira xianhensis P-4 (MCCC 1A02616).</title>
        <authorList>
            <person name="Lai Q."/>
            <person name="Shao Z."/>
        </authorList>
    </citation>
    <scope>NUCLEOTIDE SEQUENCE [LARGE SCALE GENOMIC DNA]</scope>
    <source>
        <strain evidence="4 5">MCCC 1A02616</strain>
    </source>
</reference>
<evidence type="ECO:0000256" key="2">
    <source>
        <dbReference type="SAM" id="MobiDB-lite"/>
    </source>
</evidence>
<evidence type="ECO:0000256" key="1">
    <source>
        <dbReference type="SAM" id="Coils"/>
    </source>
</evidence>
<feature type="chain" id="PRO_5016925882" evidence="3">
    <location>
        <begin position="27"/>
        <end position="564"/>
    </location>
</feature>
<evidence type="ECO:0000313" key="5">
    <source>
        <dbReference type="Proteomes" id="UP000252419"/>
    </source>
</evidence>
<feature type="coiled-coil region" evidence="1">
    <location>
        <begin position="384"/>
        <end position="429"/>
    </location>
</feature>
<name>A0A367U6R3_9PROT</name>
<dbReference type="EMBL" id="JPWA01000043">
    <property type="protein sequence ID" value="RCK03908.1"/>
    <property type="molecule type" value="Genomic_DNA"/>
</dbReference>
<accession>A0A367U6R3</accession>
<dbReference type="Proteomes" id="UP000252419">
    <property type="component" value="Unassembled WGS sequence"/>
</dbReference>
<sequence length="564" mass="63158">MGYRRFILAPLMISAVALSLPFDVEAAETKQIARSSKLGIELFGVGGDNWCKADAHLKLARNADSPLVDKEETLFPTIAKVFDAECPQMEVARVEVTDSAGTLTRDFRIAKASGWAIAPEAAVGDPAQKTAEDVSPKDDAAKEITEVPEAPPAPTVAKQEKPVVVEKKQPDVKPVSLTAENVFWLAAKYYPEALNDDRVIDQLASIDGCKEYNAVKNNEFDYRDWREKVRPGVLVSSLAAGDVFEFTLDFRVDRGYDFDTSMLDIGSFTPRAKTYSLTCRYDNFNDNVIAGKVSVSFEGLPDSFNQKIYLPDNLGRSAVDRLQETRNEVHVTYRARLKDGGLEDERWNRFYKLKAEFIDVKIYTGKQKDYLLVHHDEAKFVAAREQHMAEVRKAAEEQRRAEEQRLAAQRSHEEELRRVQQEREDAQAQKLYDSLAGDGVVPAKLAALHHDGNPSFDNPYDIAASAFSRGQKFPVRAFVEVGDRDSVGYRAKWPSRVYLTGEGLEEGDWYFVSGMGDGQKIDGALYSVISVDKATKCDGRICMNKEDVAAYVRSQYPQWSGARE</sequence>
<keyword evidence="3" id="KW-0732">Signal</keyword>
<protein>
    <submittedName>
        <fullName evidence="4">Uncharacterized protein</fullName>
    </submittedName>
</protein>
<dbReference type="AlphaFoldDB" id="A0A367U6R3"/>
<keyword evidence="1" id="KW-0175">Coiled coil</keyword>
<proteinExistence type="predicted"/>
<organism evidence="4 5">
    <name type="scientific">Thalassospira xianhensis MCCC 1A02616</name>
    <dbReference type="NCBI Taxonomy" id="1177929"/>
    <lineage>
        <taxon>Bacteria</taxon>
        <taxon>Pseudomonadati</taxon>
        <taxon>Pseudomonadota</taxon>
        <taxon>Alphaproteobacteria</taxon>
        <taxon>Rhodospirillales</taxon>
        <taxon>Thalassospiraceae</taxon>
        <taxon>Thalassospira</taxon>
    </lineage>
</organism>
<comment type="caution">
    <text evidence="4">The sequence shown here is derived from an EMBL/GenBank/DDBJ whole genome shotgun (WGS) entry which is preliminary data.</text>
</comment>
<keyword evidence="5" id="KW-1185">Reference proteome</keyword>
<evidence type="ECO:0000313" key="4">
    <source>
        <dbReference type="EMBL" id="RCK03908.1"/>
    </source>
</evidence>
<gene>
    <name evidence="4" type="ORF">TH5_22790</name>
</gene>
<evidence type="ECO:0000256" key="3">
    <source>
        <dbReference type="SAM" id="SignalP"/>
    </source>
</evidence>